<keyword evidence="9" id="KW-1185">Reference proteome</keyword>
<keyword evidence="6 7" id="KW-0057">Aromatic amino acid biosynthesis</keyword>
<gene>
    <name evidence="7" type="primary">aroK</name>
    <name evidence="8" type="ORF">PCC79_08960</name>
</gene>
<comment type="subcellular location">
    <subcellularLocation>
        <location evidence="7">Cytoplasm</location>
    </subcellularLocation>
</comment>
<protein>
    <recommendedName>
        <fullName evidence="7">Shikimate kinase</fullName>
        <shortName evidence="7">SK</shortName>
        <ecNumber evidence="7">2.7.1.71</ecNumber>
    </recommendedName>
</protein>
<evidence type="ECO:0000256" key="6">
    <source>
        <dbReference type="ARBA" id="ARBA00023141"/>
    </source>
</evidence>
<dbReference type="RefSeq" id="WP_232547857.1">
    <property type="nucleotide sequence ID" value="NZ_CP115965.1"/>
</dbReference>
<dbReference type="PANTHER" id="PTHR21087:SF16">
    <property type="entry name" value="SHIKIMATE KINASE 1, CHLOROPLASTIC"/>
    <property type="match status" value="1"/>
</dbReference>
<organism evidence="8 9">
    <name type="scientific">Propioniciclava soli</name>
    <dbReference type="NCBI Taxonomy" id="2775081"/>
    <lineage>
        <taxon>Bacteria</taxon>
        <taxon>Bacillati</taxon>
        <taxon>Actinomycetota</taxon>
        <taxon>Actinomycetes</taxon>
        <taxon>Propionibacteriales</taxon>
        <taxon>Propionibacteriaceae</taxon>
        <taxon>Propioniciclava</taxon>
    </lineage>
</organism>
<keyword evidence="2 7" id="KW-0808">Transferase</keyword>
<evidence type="ECO:0000256" key="3">
    <source>
        <dbReference type="ARBA" id="ARBA00022741"/>
    </source>
</evidence>
<dbReference type="InterPro" id="IPR000623">
    <property type="entry name" value="Shikimate_kinase/TSH1"/>
</dbReference>
<dbReference type="SUPFAM" id="SSF52540">
    <property type="entry name" value="P-loop containing nucleoside triphosphate hydrolases"/>
    <property type="match status" value="1"/>
</dbReference>
<dbReference type="EMBL" id="CP115965">
    <property type="protein sequence ID" value="WZW97056.1"/>
    <property type="molecule type" value="Genomic_DNA"/>
</dbReference>
<reference evidence="8 9" key="1">
    <citation type="journal article" date="2023" name="Environ Microbiome">
        <title>A coral-associated actinobacterium mitigates coral bleaching under heat stress.</title>
        <authorList>
            <person name="Li J."/>
            <person name="Zou Y."/>
            <person name="Li Q."/>
            <person name="Zhang J."/>
            <person name="Bourne D.G."/>
            <person name="Lyu Y."/>
            <person name="Liu C."/>
            <person name="Zhang S."/>
        </authorList>
    </citation>
    <scope>NUCLEOTIDE SEQUENCE [LARGE SCALE GENOMIC DNA]</scope>
    <source>
        <strain evidence="8 9">SCSIO 13291</strain>
    </source>
</reference>
<dbReference type="HAMAP" id="MF_00109">
    <property type="entry name" value="Shikimate_kinase"/>
    <property type="match status" value="1"/>
</dbReference>
<dbReference type="Pfam" id="PF01202">
    <property type="entry name" value="SKI"/>
    <property type="match status" value="1"/>
</dbReference>
<dbReference type="Gene3D" id="3.40.50.300">
    <property type="entry name" value="P-loop containing nucleotide triphosphate hydrolases"/>
    <property type="match status" value="1"/>
</dbReference>
<dbReference type="InterPro" id="IPR031322">
    <property type="entry name" value="Shikimate/glucono_kinase"/>
</dbReference>
<evidence type="ECO:0000256" key="5">
    <source>
        <dbReference type="ARBA" id="ARBA00022840"/>
    </source>
</evidence>
<comment type="pathway">
    <text evidence="7">Metabolic intermediate biosynthesis; chorismate biosynthesis; chorismate from D-erythrose 4-phosphate and phosphoenolpyruvate: step 5/7.</text>
</comment>
<feature type="binding site" evidence="7">
    <location>
        <position position="152"/>
    </location>
    <ligand>
        <name>ATP</name>
        <dbReference type="ChEBI" id="CHEBI:30616"/>
    </ligand>
</feature>
<dbReference type="Proteomes" id="UP001434337">
    <property type="component" value="Chromosome"/>
</dbReference>
<sequence length="169" mass="17502">MSTLALIGAPGAGKSTVGPLLAARLGLDFVDVDQWIEAAQGRRVRDLFAADGEAAFRAIERDATLTLLARPGVVSLGGGAPLTPAVAEALASHTVVWLQVDARHALQRIGVDDGGSELRAPVGLRGRLIALLNERTPVYRSLATHTVDTSARTPDAVVDDIVALLGVAA</sequence>
<feature type="binding site" evidence="7">
    <location>
        <position position="78"/>
    </location>
    <ligand>
        <name>substrate</name>
    </ligand>
</feature>
<evidence type="ECO:0000256" key="1">
    <source>
        <dbReference type="ARBA" id="ARBA00022605"/>
    </source>
</evidence>
<keyword evidence="7" id="KW-0479">Metal-binding</keyword>
<dbReference type="InterPro" id="IPR027417">
    <property type="entry name" value="P-loop_NTPase"/>
</dbReference>
<keyword evidence="7" id="KW-0963">Cytoplasm</keyword>
<feature type="binding site" evidence="7">
    <location>
        <position position="135"/>
    </location>
    <ligand>
        <name>substrate</name>
    </ligand>
</feature>
<evidence type="ECO:0000313" key="8">
    <source>
        <dbReference type="EMBL" id="WZW97056.1"/>
    </source>
</evidence>
<dbReference type="GO" id="GO:0016301">
    <property type="term" value="F:kinase activity"/>
    <property type="evidence" value="ECO:0007669"/>
    <property type="project" value="UniProtKB-KW"/>
</dbReference>
<dbReference type="EC" id="2.7.1.71" evidence="7"/>
<feature type="binding site" evidence="7">
    <location>
        <position position="15"/>
    </location>
    <ligand>
        <name>Mg(2+)</name>
        <dbReference type="ChEBI" id="CHEBI:18420"/>
    </ligand>
</feature>
<keyword evidence="7" id="KW-0460">Magnesium</keyword>
<evidence type="ECO:0000256" key="4">
    <source>
        <dbReference type="ARBA" id="ARBA00022777"/>
    </source>
</evidence>
<accession>A0ABZ3C2M7</accession>
<evidence type="ECO:0000256" key="7">
    <source>
        <dbReference type="HAMAP-Rule" id="MF_00109"/>
    </source>
</evidence>
<comment type="function">
    <text evidence="7">Catalyzes the specific phosphorylation of the 3-hydroxyl group of shikimic acid using ATP as a cosubstrate.</text>
</comment>
<feature type="binding site" evidence="7">
    <location>
        <begin position="11"/>
        <end position="16"/>
    </location>
    <ligand>
        <name>ATP</name>
        <dbReference type="ChEBI" id="CHEBI:30616"/>
    </ligand>
</feature>
<evidence type="ECO:0000256" key="2">
    <source>
        <dbReference type="ARBA" id="ARBA00022679"/>
    </source>
</evidence>
<keyword evidence="4 7" id="KW-0418">Kinase</keyword>
<dbReference type="CDD" id="cd00464">
    <property type="entry name" value="SK"/>
    <property type="match status" value="1"/>
</dbReference>
<keyword evidence="5 7" id="KW-0067">ATP-binding</keyword>
<comment type="catalytic activity">
    <reaction evidence="7">
        <text>shikimate + ATP = 3-phosphoshikimate + ADP + H(+)</text>
        <dbReference type="Rhea" id="RHEA:13121"/>
        <dbReference type="ChEBI" id="CHEBI:15378"/>
        <dbReference type="ChEBI" id="CHEBI:30616"/>
        <dbReference type="ChEBI" id="CHEBI:36208"/>
        <dbReference type="ChEBI" id="CHEBI:145989"/>
        <dbReference type="ChEBI" id="CHEBI:456216"/>
        <dbReference type="EC" id="2.7.1.71"/>
    </reaction>
</comment>
<comment type="subunit">
    <text evidence="7">Monomer.</text>
</comment>
<feature type="binding site" evidence="7">
    <location>
        <position position="119"/>
    </location>
    <ligand>
        <name>ATP</name>
        <dbReference type="ChEBI" id="CHEBI:30616"/>
    </ligand>
</feature>
<feature type="binding site" evidence="7">
    <location>
        <position position="33"/>
    </location>
    <ligand>
        <name>substrate</name>
    </ligand>
</feature>
<keyword evidence="1 7" id="KW-0028">Amino-acid biosynthesis</keyword>
<dbReference type="PANTHER" id="PTHR21087">
    <property type="entry name" value="SHIKIMATE KINASE"/>
    <property type="match status" value="1"/>
</dbReference>
<keyword evidence="3 7" id="KW-0547">Nucleotide-binding</keyword>
<comment type="similarity">
    <text evidence="7">Belongs to the shikimate kinase family.</text>
</comment>
<name>A0ABZ3C2M7_9ACTN</name>
<feature type="binding site" evidence="7">
    <location>
        <position position="57"/>
    </location>
    <ligand>
        <name>substrate</name>
    </ligand>
</feature>
<dbReference type="PRINTS" id="PR01100">
    <property type="entry name" value="SHIKIMTKNASE"/>
</dbReference>
<proteinExistence type="inferred from homology"/>
<evidence type="ECO:0000313" key="9">
    <source>
        <dbReference type="Proteomes" id="UP001434337"/>
    </source>
</evidence>
<comment type="cofactor">
    <cofactor evidence="7">
        <name>Mg(2+)</name>
        <dbReference type="ChEBI" id="CHEBI:18420"/>
    </cofactor>
    <text evidence="7">Binds 1 Mg(2+) ion per subunit.</text>
</comment>